<keyword evidence="4 7" id="KW-0812">Transmembrane</keyword>
<evidence type="ECO:0000313" key="9">
    <source>
        <dbReference type="EMBL" id="GAA4237430.1"/>
    </source>
</evidence>
<evidence type="ECO:0000256" key="7">
    <source>
        <dbReference type="SAM" id="Phobius"/>
    </source>
</evidence>
<feature type="transmembrane region" description="Helical" evidence="7">
    <location>
        <begin position="453"/>
        <end position="475"/>
    </location>
</feature>
<evidence type="ECO:0000256" key="6">
    <source>
        <dbReference type="ARBA" id="ARBA00023136"/>
    </source>
</evidence>
<dbReference type="EMBL" id="BAABAS010000018">
    <property type="protein sequence ID" value="GAA4237430.1"/>
    <property type="molecule type" value="Genomic_DNA"/>
</dbReference>
<feature type="transmembrane region" description="Helical" evidence="7">
    <location>
        <begin position="154"/>
        <end position="176"/>
    </location>
</feature>
<feature type="transmembrane region" description="Helical" evidence="7">
    <location>
        <begin position="102"/>
        <end position="125"/>
    </location>
</feature>
<comment type="caution">
    <text evidence="9">The sequence shown here is derived from an EMBL/GenBank/DDBJ whole genome shotgun (WGS) entry which is preliminary data.</text>
</comment>
<dbReference type="Pfam" id="PF02366">
    <property type="entry name" value="PMT"/>
    <property type="match status" value="1"/>
</dbReference>
<keyword evidence="10" id="KW-1185">Reference proteome</keyword>
<feature type="domain" description="ArnT-like N-terminal" evidence="8">
    <location>
        <begin position="99"/>
        <end position="239"/>
    </location>
</feature>
<evidence type="ECO:0000256" key="1">
    <source>
        <dbReference type="ARBA" id="ARBA00004127"/>
    </source>
</evidence>
<keyword evidence="3" id="KW-0808">Transferase</keyword>
<protein>
    <recommendedName>
        <fullName evidence="8">ArnT-like N-terminal domain-containing protein</fullName>
    </recommendedName>
</protein>
<feature type="transmembrane region" description="Helical" evidence="7">
    <location>
        <begin position="317"/>
        <end position="336"/>
    </location>
</feature>
<feature type="transmembrane region" description="Helical" evidence="7">
    <location>
        <begin position="25"/>
        <end position="44"/>
    </location>
</feature>
<evidence type="ECO:0000256" key="2">
    <source>
        <dbReference type="ARBA" id="ARBA00022676"/>
    </source>
</evidence>
<feature type="transmembrane region" description="Helical" evidence="7">
    <location>
        <begin position="284"/>
        <end position="305"/>
    </location>
</feature>
<name>A0ABP8CC46_9ACTN</name>
<organism evidence="9 10">
    <name type="scientific">Actinomadura meridiana</name>
    <dbReference type="NCBI Taxonomy" id="559626"/>
    <lineage>
        <taxon>Bacteria</taxon>
        <taxon>Bacillati</taxon>
        <taxon>Actinomycetota</taxon>
        <taxon>Actinomycetes</taxon>
        <taxon>Streptosporangiales</taxon>
        <taxon>Thermomonosporaceae</taxon>
        <taxon>Actinomadura</taxon>
    </lineage>
</organism>
<proteinExistence type="predicted"/>
<feature type="transmembrane region" description="Helical" evidence="7">
    <location>
        <begin position="375"/>
        <end position="397"/>
    </location>
</feature>
<accession>A0ABP8CC46</accession>
<sequence length="580" mass="62573">MTSGADVALRERVRAQIAPNGTVPWWPLLLGAGWFVQVLLRLALARGRHVPLYVPDEVGYLLGGRLFAGGPAGDMTGRPLYYCGYSLLLVPANWISNNPATVYQLVLAINALIGAAALPLAYVALKRIGVPQIPAYIAATLTALLPSSVHYSQFALTDAVMPVAVLAWLLLAHSWLTSGRLTSGVGASVLAAYLSWIHVRGFVVVVVFAGLLAVTWWRRWADRRGVVVMAWVLVATTMIGVQLNDWLRSQLYPRGTYQLEGLLFDRLTSLSGLGWTLSLTAGKFWYLIVSTWGIAGVGLVALTIAVIRDRTAVETRIIAALALISTVGLALATSAATPDENTVANFVYGRYLTCVAPVLFMAAAVLAVRSPALTALRAAPIASAAAVIAGSLVWLHAGDRLSKDFFLSTDFPETSFLTWNWNELRLWPATLMALVLLTGVAALVAYGGNHALAVSAGLIAAVNLAAVLAATGHIVDHWDRRYAANTSLKQQLRPDDKVGVNFPDLDWRVWVLHAFQSRHGLVPIDRTGRFPLPADLTLVVVPWTMGTPPRQSWPAAPPNWHIVTAHAPGTGGWVAWRRTN</sequence>
<dbReference type="Proteomes" id="UP001501710">
    <property type="component" value="Unassembled WGS sequence"/>
</dbReference>
<evidence type="ECO:0000256" key="4">
    <source>
        <dbReference type="ARBA" id="ARBA00022692"/>
    </source>
</evidence>
<evidence type="ECO:0000313" key="10">
    <source>
        <dbReference type="Proteomes" id="UP001501710"/>
    </source>
</evidence>
<comment type="subcellular location">
    <subcellularLocation>
        <location evidence="1">Endomembrane system</location>
        <topology evidence="1">Multi-pass membrane protein</topology>
    </subcellularLocation>
</comment>
<feature type="transmembrane region" description="Helical" evidence="7">
    <location>
        <begin position="226"/>
        <end position="243"/>
    </location>
</feature>
<feature type="transmembrane region" description="Helical" evidence="7">
    <location>
        <begin position="348"/>
        <end position="368"/>
    </location>
</feature>
<keyword evidence="6 7" id="KW-0472">Membrane</keyword>
<dbReference type="InterPro" id="IPR003342">
    <property type="entry name" value="ArnT-like_N"/>
</dbReference>
<feature type="transmembrane region" description="Helical" evidence="7">
    <location>
        <begin position="196"/>
        <end position="214"/>
    </location>
</feature>
<evidence type="ECO:0000256" key="3">
    <source>
        <dbReference type="ARBA" id="ARBA00022679"/>
    </source>
</evidence>
<evidence type="ECO:0000259" key="8">
    <source>
        <dbReference type="Pfam" id="PF02366"/>
    </source>
</evidence>
<feature type="transmembrane region" description="Helical" evidence="7">
    <location>
        <begin position="426"/>
        <end position="446"/>
    </location>
</feature>
<dbReference type="RefSeq" id="WP_344900614.1">
    <property type="nucleotide sequence ID" value="NZ_BAABAS010000018.1"/>
</dbReference>
<reference evidence="10" key="1">
    <citation type="journal article" date="2019" name="Int. J. Syst. Evol. Microbiol.">
        <title>The Global Catalogue of Microorganisms (GCM) 10K type strain sequencing project: providing services to taxonomists for standard genome sequencing and annotation.</title>
        <authorList>
            <consortium name="The Broad Institute Genomics Platform"/>
            <consortium name="The Broad Institute Genome Sequencing Center for Infectious Disease"/>
            <person name="Wu L."/>
            <person name="Ma J."/>
        </authorList>
    </citation>
    <scope>NUCLEOTIDE SEQUENCE [LARGE SCALE GENOMIC DNA]</scope>
    <source>
        <strain evidence="10">JCM 17440</strain>
    </source>
</reference>
<gene>
    <name evidence="9" type="ORF">GCM10022254_49470</name>
</gene>
<keyword evidence="2" id="KW-0328">Glycosyltransferase</keyword>
<evidence type="ECO:0000256" key="5">
    <source>
        <dbReference type="ARBA" id="ARBA00022989"/>
    </source>
</evidence>
<keyword evidence="5 7" id="KW-1133">Transmembrane helix</keyword>